<evidence type="ECO:0000256" key="2">
    <source>
        <dbReference type="ARBA" id="ARBA00008197"/>
    </source>
</evidence>
<sequence length="103" mass="11872">MSRAAKATLLASLFVTTFTVWAVHYQQEQEHEVTGFVSSALHLDIFFMSQTMYKGVLRDDERRREKMKKRQEELDESQRKRAIYERLQRVGAGEASSGSDVTA</sequence>
<organism evidence="7 8">
    <name type="scientific">Bondarzewia mesenterica</name>
    <dbReference type="NCBI Taxonomy" id="1095465"/>
    <lineage>
        <taxon>Eukaryota</taxon>
        <taxon>Fungi</taxon>
        <taxon>Dikarya</taxon>
        <taxon>Basidiomycota</taxon>
        <taxon>Agaricomycotina</taxon>
        <taxon>Agaricomycetes</taxon>
        <taxon>Russulales</taxon>
        <taxon>Bondarzewiaceae</taxon>
        <taxon>Bondarzewia</taxon>
    </lineage>
</organism>
<dbReference type="EMBL" id="SGPL01000097">
    <property type="protein sequence ID" value="THH17796.1"/>
    <property type="molecule type" value="Genomic_DNA"/>
</dbReference>
<keyword evidence="6" id="KW-0732">Signal</keyword>
<evidence type="ECO:0000313" key="8">
    <source>
        <dbReference type="Proteomes" id="UP000310158"/>
    </source>
</evidence>
<accession>A0A4S4LYM8</accession>
<evidence type="ECO:0000256" key="5">
    <source>
        <dbReference type="SAM" id="Coils"/>
    </source>
</evidence>
<evidence type="ECO:0000313" key="7">
    <source>
        <dbReference type="EMBL" id="THH17796.1"/>
    </source>
</evidence>
<protein>
    <submittedName>
        <fullName evidence="7">Uncharacterized protein</fullName>
    </submittedName>
</protein>
<comment type="subcellular location">
    <subcellularLocation>
        <location evidence="1">Mitochondrion</location>
    </subcellularLocation>
</comment>
<keyword evidence="8" id="KW-1185">Reference proteome</keyword>
<keyword evidence="4" id="KW-0496">Mitochondrion</keyword>
<evidence type="ECO:0000256" key="1">
    <source>
        <dbReference type="ARBA" id="ARBA00004173"/>
    </source>
</evidence>
<dbReference type="GO" id="GO:0005739">
    <property type="term" value="C:mitochondrion"/>
    <property type="evidence" value="ECO:0007669"/>
    <property type="project" value="UniProtKB-SubCell"/>
</dbReference>
<dbReference type="Pfam" id="PF15786">
    <property type="entry name" value="PET117"/>
    <property type="match status" value="2"/>
</dbReference>
<feature type="signal peptide" evidence="6">
    <location>
        <begin position="1"/>
        <end position="22"/>
    </location>
</feature>
<comment type="caution">
    <text evidence="7">The sequence shown here is derived from an EMBL/GenBank/DDBJ whole genome shotgun (WGS) entry which is preliminary data.</text>
</comment>
<dbReference type="PANTHER" id="PTHR28163:SF1">
    <property type="entry name" value="PROTEIN PET117 HOMOLOG, MITOCHONDRIAL"/>
    <property type="match status" value="1"/>
</dbReference>
<reference evidence="7 8" key="1">
    <citation type="submission" date="2019-02" db="EMBL/GenBank/DDBJ databases">
        <title>Genome sequencing of the rare red list fungi Bondarzewia mesenterica.</title>
        <authorList>
            <person name="Buettner E."/>
            <person name="Kellner H."/>
        </authorList>
    </citation>
    <scope>NUCLEOTIDE SEQUENCE [LARGE SCALE GENOMIC DNA]</scope>
    <source>
        <strain evidence="7 8">DSM 108281</strain>
    </source>
</reference>
<dbReference type="PANTHER" id="PTHR28163">
    <property type="entry name" value="PROTEIN PET117 HOMOLOG, MITOCHONDRIAL"/>
    <property type="match status" value="1"/>
</dbReference>
<keyword evidence="3" id="KW-0809">Transit peptide</keyword>
<feature type="coiled-coil region" evidence="5">
    <location>
        <begin position="57"/>
        <end position="87"/>
    </location>
</feature>
<name>A0A4S4LYM8_9AGAM</name>
<dbReference type="GO" id="GO:0033617">
    <property type="term" value="P:mitochondrial respiratory chain complex IV assembly"/>
    <property type="evidence" value="ECO:0007669"/>
    <property type="project" value="TreeGrafter"/>
</dbReference>
<evidence type="ECO:0000256" key="4">
    <source>
        <dbReference type="ARBA" id="ARBA00023128"/>
    </source>
</evidence>
<feature type="chain" id="PRO_5020760110" evidence="6">
    <location>
        <begin position="23"/>
        <end position="103"/>
    </location>
</feature>
<proteinExistence type="inferred from homology"/>
<evidence type="ECO:0000256" key="3">
    <source>
        <dbReference type="ARBA" id="ARBA00022946"/>
    </source>
</evidence>
<keyword evidence="5" id="KW-0175">Coiled coil</keyword>
<dbReference type="InterPro" id="IPR031568">
    <property type="entry name" value="Pet117"/>
</dbReference>
<evidence type="ECO:0000256" key="6">
    <source>
        <dbReference type="SAM" id="SignalP"/>
    </source>
</evidence>
<comment type="similarity">
    <text evidence="2">Belongs to the PET117 family.</text>
</comment>
<dbReference type="OrthoDB" id="76305at2759"/>
<gene>
    <name evidence="7" type="ORF">EW146_g3096</name>
</gene>
<dbReference type="AlphaFoldDB" id="A0A4S4LYM8"/>
<dbReference type="Proteomes" id="UP000310158">
    <property type="component" value="Unassembled WGS sequence"/>
</dbReference>